<name>A0AAD7LDJ7_QUISA</name>
<dbReference type="SUPFAM" id="SSF56112">
    <property type="entry name" value="Protein kinase-like (PK-like)"/>
    <property type="match status" value="1"/>
</dbReference>
<comment type="caution">
    <text evidence="9">The sequence shown here is derived from an EMBL/GenBank/DDBJ whole genome shotgun (WGS) entry which is preliminary data.</text>
</comment>
<organism evidence="9 10">
    <name type="scientific">Quillaja saponaria</name>
    <name type="common">Soap bark tree</name>
    <dbReference type="NCBI Taxonomy" id="32244"/>
    <lineage>
        <taxon>Eukaryota</taxon>
        <taxon>Viridiplantae</taxon>
        <taxon>Streptophyta</taxon>
        <taxon>Embryophyta</taxon>
        <taxon>Tracheophyta</taxon>
        <taxon>Spermatophyta</taxon>
        <taxon>Magnoliopsida</taxon>
        <taxon>eudicotyledons</taxon>
        <taxon>Gunneridae</taxon>
        <taxon>Pentapetalae</taxon>
        <taxon>rosids</taxon>
        <taxon>fabids</taxon>
        <taxon>Fabales</taxon>
        <taxon>Quillajaceae</taxon>
        <taxon>Quillaja</taxon>
    </lineage>
</organism>
<evidence type="ECO:0000256" key="3">
    <source>
        <dbReference type="ARBA" id="ARBA00022741"/>
    </source>
</evidence>
<feature type="domain" description="Protein kinase" evidence="8">
    <location>
        <begin position="4"/>
        <end position="309"/>
    </location>
</feature>
<keyword evidence="1" id="KW-0723">Serine/threonine-protein kinase</keyword>
<dbReference type="PROSITE" id="PS50011">
    <property type="entry name" value="PROTEIN_KINASE_DOM"/>
    <property type="match status" value="1"/>
</dbReference>
<keyword evidence="2" id="KW-0808">Transferase</keyword>
<evidence type="ECO:0000256" key="6">
    <source>
        <dbReference type="PIRSR" id="PIRSR602401-1"/>
    </source>
</evidence>
<evidence type="ECO:0000256" key="4">
    <source>
        <dbReference type="ARBA" id="ARBA00022777"/>
    </source>
</evidence>
<dbReference type="InterPro" id="IPR017972">
    <property type="entry name" value="Cyt_P450_CS"/>
</dbReference>
<evidence type="ECO:0000256" key="5">
    <source>
        <dbReference type="ARBA" id="ARBA00022840"/>
    </source>
</evidence>
<dbReference type="Pfam" id="PF00069">
    <property type="entry name" value="Pkinase"/>
    <property type="match status" value="1"/>
</dbReference>
<dbReference type="PANTHER" id="PTHR45646:SF7">
    <property type="entry name" value="SERINE_THREONINE-PROTEIN KINASE AFC2"/>
    <property type="match status" value="1"/>
</dbReference>
<keyword evidence="6 7" id="KW-0479">Metal-binding</keyword>
<dbReference type="Gene3D" id="1.10.630.10">
    <property type="entry name" value="Cytochrome P450"/>
    <property type="match status" value="1"/>
</dbReference>
<dbReference type="PROSITE" id="PS00086">
    <property type="entry name" value="CYTOCHROME_P450"/>
    <property type="match status" value="1"/>
</dbReference>
<evidence type="ECO:0000256" key="1">
    <source>
        <dbReference type="ARBA" id="ARBA00022527"/>
    </source>
</evidence>
<dbReference type="InterPro" id="IPR011009">
    <property type="entry name" value="Kinase-like_dom_sf"/>
</dbReference>
<accession>A0AAD7LDJ7</accession>
<proteinExistence type="inferred from homology"/>
<dbReference type="GO" id="GO:0004497">
    <property type="term" value="F:monooxygenase activity"/>
    <property type="evidence" value="ECO:0007669"/>
    <property type="project" value="UniProtKB-KW"/>
</dbReference>
<dbReference type="GO" id="GO:0005524">
    <property type="term" value="F:ATP binding"/>
    <property type="evidence" value="ECO:0007669"/>
    <property type="project" value="UniProtKB-KW"/>
</dbReference>
<dbReference type="KEGG" id="qsa:O6P43_022638"/>
<dbReference type="InterPro" id="IPR051175">
    <property type="entry name" value="CLK_kinases"/>
</dbReference>
<dbReference type="Pfam" id="PF00067">
    <property type="entry name" value="p450"/>
    <property type="match status" value="1"/>
</dbReference>
<keyword evidence="7" id="KW-0503">Monooxygenase</keyword>
<dbReference type="InterPro" id="IPR001128">
    <property type="entry name" value="Cyt_P450"/>
</dbReference>
<feature type="binding site" description="axial binding residue" evidence="6">
    <location>
        <position position="384"/>
    </location>
    <ligand>
        <name>heme</name>
        <dbReference type="ChEBI" id="CHEBI:30413"/>
    </ligand>
    <ligandPart>
        <name>Fe</name>
        <dbReference type="ChEBI" id="CHEBI:18248"/>
    </ligandPart>
</feature>
<keyword evidence="5" id="KW-0067">ATP-binding</keyword>
<dbReference type="PANTHER" id="PTHR45646">
    <property type="entry name" value="SERINE/THREONINE-PROTEIN KINASE DOA-RELATED"/>
    <property type="match status" value="1"/>
</dbReference>
<evidence type="ECO:0000256" key="7">
    <source>
        <dbReference type="RuleBase" id="RU000461"/>
    </source>
</evidence>
<reference evidence="9" key="1">
    <citation type="journal article" date="2023" name="Science">
        <title>Elucidation of the pathway for biosynthesis of saponin adjuvants from the soapbark tree.</title>
        <authorList>
            <person name="Reed J."/>
            <person name="Orme A."/>
            <person name="El-Demerdash A."/>
            <person name="Owen C."/>
            <person name="Martin L.B.B."/>
            <person name="Misra R.C."/>
            <person name="Kikuchi S."/>
            <person name="Rejzek M."/>
            <person name="Martin A.C."/>
            <person name="Harkess A."/>
            <person name="Leebens-Mack J."/>
            <person name="Louveau T."/>
            <person name="Stephenson M.J."/>
            <person name="Osbourn A."/>
        </authorList>
    </citation>
    <scope>NUCLEOTIDE SEQUENCE</scope>
    <source>
        <strain evidence="9">S10</strain>
    </source>
</reference>
<dbReference type="GO" id="GO:0016705">
    <property type="term" value="F:oxidoreductase activity, acting on paired donors, with incorporation or reduction of molecular oxygen"/>
    <property type="evidence" value="ECO:0007669"/>
    <property type="project" value="InterPro"/>
</dbReference>
<keyword evidence="6 7" id="KW-0408">Iron</keyword>
<dbReference type="GO" id="GO:0004674">
    <property type="term" value="F:protein serine/threonine kinase activity"/>
    <property type="evidence" value="ECO:0007669"/>
    <property type="project" value="UniProtKB-KW"/>
</dbReference>
<dbReference type="PRINTS" id="PR00463">
    <property type="entry name" value="EP450I"/>
</dbReference>
<dbReference type="InterPro" id="IPR036396">
    <property type="entry name" value="Cyt_P450_sf"/>
</dbReference>
<keyword evidence="7" id="KW-0560">Oxidoreductase</keyword>
<evidence type="ECO:0000256" key="2">
    <source>
        <dbReference type="ARBA" id="ARBA00022679"/>
    </source>
</evidence>
<dbReference type="AlphaFoldDB" id="A0AAD7LDJ7"/>
<keyword evidence="10" id="KW-1185">Reference proteome</keyword>
<keyword evidence="4 9" id="KW-0418">Kinase</keyword>
<dbReference type="SUPFAM" id="SSF48264">
    <property type="entry name" value="Cytochrome P450"/>
    <property type="match status" value="1"/>
</dbReference>
<dbReference type="Gene3D" id="1.10.510.10">
    <property type="entry name" value="Transferase(Phosphotransferase) domain 1"/>
    <property type="match status" value="1"/>
</dbReference>
<dbReference type="Proteomes" id="UP001163823">
    <property type="component" value="Chromosome 9"/>
</dbReference>
<keyword evidence="3" id="KW-0547">Nucleotide-binding</keyword>
<evidence type="ECO:0000313" key="9">
    <source>
        <dbReference type="EMBL" id="KAJ7956149.1"/>
    </source>
</evidence>
<dbReference type="GO" id="GO:0020037">
    <property type="term" value="F:heme binding"/>
    <property type="evidence" value="ECO:0007669"/>
    <property type="project" value="InterPro"/>
</dbReference>
<protein>
    <submittedName>
        <fullName evidence="9">Kinase AFC1</fullName>
    </submittedName>
</protein>
<keyword evidence="6 7" id="KW-0349">Heme</keyword>
<dbReference type="GO" id="GO:0005506">
    <property type="term" value="F:iron ion binding"/>
    <property type="evidence" value="ECO:0007669"/>
    <property type="project" value="InterPro"/>
</dbReference>
<dbReference type="GO" id="GO:0005634">
    <property type="term" value="C:nucleus"/>
    <property type="evidence" value="ECO:0007669"/>
    <property type="project" value="TreeGrafter"/>
</dbReference>
<dbReference type="InterPro" id="IPR002401">
    <property type="entry name" value="Cyt_P450_E_grp-I"/>
</dbReference>
<evidence type="ECO:0000259" key="8">
    <source>
        <dbReference type="PROSITE" id="PS50011"/>
    </source>
</evidence>
<gene>
    <name evidence="9" type="ORF">O6P43_022638</name>
</gene>
<dbReference type="EMBL" id="JARAOO010000009">
    <property type="protein sequence ID" value="KAJ7956149.1"/>
    <property type="molecule type" value="Genomic_DNA"/>
</dbReference>
<dbReference type="Gene3D" id="3.30.200.20">
    <property type="entry name" value="Phosphorylase Kinase, domain 1"/>
    <property type="match status" value="1"/>
</dbReference>
<comment type="cofactor">
    <cofactor evidence="6">
        <name>heme</name>
        <dbReference type="ChEBI" id="CHEBI:30413"/>
    </cofactor>
</comment>
<dbReference type="InterPro" id="IPR000719">
    <property type="entry name" value="Prot_kinase_dom"/>
</dbReference>
<evidence type="ECO:0000313" key="10">
    <source>
        <dbReference type="Proteomes" id="UP001163823"/>
    </source>
</evidence>
<dbReference type="CDD" id="cd14134">
    <property type="entry name" value="PKc_CLK"/>
    <property type="match status" value="1"/>
</dbReference>
<sequence length="403" mass="46751">MLVDKIHNKMGEGTFGQVLECWDRERKEMVAIKIIRGIKKYREAAMIEIEVLQQLGKHVKGGNHCVQIRNWFDYRNHICIVFEKLGPSLYDFLRKNNYRSFPIDLVRDIGRQLLECVAFMHDLRMIHTNLKPENILLVSPEYVKVPDYKVIDFGSSTYEGQDQNYIVSTRHYRAPEVIFGLGWSYPCDIWSVGCILVELCTGEALFQTHENLEHLAMMERVLGSLPQHMLKKVDRHAEKYVRRGRLDWPDGATSRESIKAVMKLPRLQNLIMQHVDHSAGDLIHLLQGLLRYDPSERLTAREALMHSFLREICSGDDRLCLVPALGYDIPQKTRVFVNSWAIQRDPEICDRPEEFLPQRFEDSQVDYKGHDFEFIPFGAGRRGCPGMSFGIASAEYMMANLLY</sequence>
<comment type="similarity">
    <text evidence="7">Belongs to the cytochrome P450 family.</text>
</comment>